<accession>A0A8K0NV23</accession>
<gene>
    <name evidence="1" type="ORF">J437_LFUL000704</name>
</gene>
<proteinExistence type="predicted"/>
<organism evidence="1 2">
    <name type="scientific">Ladona fulva</name>
    <name type="common">Scarce chaser dragonfly</name>
    <name type="synonym">Libellula fulva</name>
    <dbReference type="NCBI Taxonomy" id="123851"/>
    <lineage>
        <taxon>Eukaryota</taxon>
        <taxon>Metazoa</taxon>
        <taxon>Ecdysozoa</taxon>
        <taxon>Arthropoda</taxon>
        <taxon>Hexapoda</taxon>
        <taxon>Insecta</taxon>
        <taxon>Pterygota</taxon>
        <taxon>Palaeoptera</taxon>
        <taxon>Odonata</taxon>
        <taxon>Epiprocta</taxon>
        <taxon>Anisoptera</taxon>
        <taxon>Libelluloidea</taxon>
        <taxon>Libellulidae</taxon>
        <taxon>Ladona</taxon>
    </lineage>
</organism>
<protein>
    <submittedName>
        <fullName evidence="1">Uncharacterized protein</fullName>
    </submittedName>
</protein>
<keyword evidence="2" id="KW-1185">Reference proteome</keyword>
<reference evidence="1" key="1">
    <citation type="submission" date="2013-04" db="EMBL/GenBank/DDBJ databases">
        <authorList>
            <person name="Qu J."/>
            <person name="Murali S.C."/>
            <person name="Bandaranaike D."/>
            <person name="Bellair M."/>
            <person name="Blankenburg K."/>
            <person name="Chao H."/>
            <person name="Dinh H."/>
            <person name="Doddapaneni H."/>
            <person name="Downs B."/>
            <person name="Dugan-Rocha S."/>
            <person name="Elkadiri S."/>
            <person name="Gnanaolivu R.D."/>
            <person name="Hernandez B."/>
            <person name="Javaid M."/>
            <person name="Jayaseelan J.C."/>
            <person name="Lee S."/>
            <person name="Li M."/>
            <person name="Ming W."/>
            <person name="Munidasa M."/>
            <person name="Muniz J."/>
            <person name="Nguyen L."/>
            <person name="Ongeri F."/>
            <person name="Osuji N."/>
            <person name="Pu L.-L."/>
            <person name="Puazo M."/>
            <person name="Qu C."/>
            <person name="Quiroz J."/>
            <person name="Raj R."/>
            <person name="Weissenberger G."/>
            <person name="Xin Y."/>
            <person name="Zou X."/>
            <person name="Han Y."/>
            <person name="Richards S."/>
            <person name="Worley K."/>
            <person name="Muzny D."/>
            <person name="Gibbs R."/>
        </authorList>
    </citation>
    <scope>NUCLEOTIDE SEQUENCE</scope>
    <source>
        <strain evidence="1">Sampled in the wild</strain>
    </source>
</reference>
<dbReference type="AlphaFoldDB" id="A0A8K0NV23"/>
<evidence type="ECO:0000313" key="2">
    <source>
        <dbReference type="Proteomes" id="UP000792457"/>
    </source>
</evidence>
<sequence length="68" mass="7318">MAMHLSRAVLCPVRLTVQQGIGGGRQLDRLVLPSAFLLAGLGLALSSFSLKQLLSSKAPKSHWIRSHP</sequence>
<name>A0A8K0NV23_LADFU</name>
<comment type="caution">
    <text evidence="1">The sequence shown here is derived from an EMBL/GenBank/DDBJ whole genome shotgun (WGS) entry which is preliminary data.</text>
</comment>
<reference evidence="1" key="2">
    <citation type="submission" date="2017-10" db="EMBL/GenBank/DDBJ databases">
        <title>Ladona fulva Genome sequencing and assembly.</title>
        <authorList>
            <person name="Murali S."/>
            <person name="Richards S."/>
            <person name="Bandaranaike D."/>
            <person name="Bellair M."/>
            <person name="Blankenburg K."/>
            <person name="Chao H."/>
            <person name="Dinh H."/>
            <person name="Doddapaneni H."/>
            <person name="Dugan-Rocha S."/>
            <person name="Elkadiri S."/>
            <person name="Gnanaolivu R."/>
            <person name="Hernandez B."/>
            <person name="Skinner E."/>
            <person name="Javaid M."/>
            <person name="Lee S."/>
            <person name="Li M."/>
            <person name="Ming W."/>
            <person name="Munidasa M."/>
            <person name="Muniz J."/>
            <person name="Nguyen L."/>
            <person name="Hughes D."/>
            <person name="Osuji N."/>
            <person name="Pu L.-L."/>
            <person name="Puazo M."/>
            <person name="Qu C."/>
            <person name="Quiroz J."/>
            <person name="Raj R."/>
            <person name="Weissenberger G."/>
            <person name="Xin Y."/>
            <person name="Zou X."/>
            <person name="Han Y."/>
            <person name="Worley K."/>
            <person name="Muzny D."/>
            <person name="Gibbs R."/>
        </authorList>
    </citation>
    <scope>NUCLEOTIDE SEQUENCE</scope>
    <source>
        <strain evidence="1">Sampled in the wild</strain>
    </source>
</reference>
<dbReference type="EMBL" id="KZ308149">
    <property type="protein sequence ID" value="KAG8222996.1"/>
    <property type="molecule type" value="Genomic_DNA"/>
</dbReference>
<dbReference type="Proteomes" id="UP000792457">
    <property type="component" value="Unassembled WGS sequence"/>
</dbReference>
<evidence type="ECO:0000313" key="1">
    <source>
        <dbReference type="EMBL" id="KAG8222996.1"/>
    </source>
</evidence>